<comment type="caution">
    <text evidence="1">The sequence shown here is derived from an EMBL/GenBank/DDBJ whole genome shotgun (WGS) entry which is preliminary data.</text>
</comment>
<dbReference type="EMBL" id="NBSK02000003">
    <property type="protein sequence ID" value="KAJ0215681.1"/>
    <property type="molecule type" value="Genomic_DNA"/>
</dbReference>
<reference evidence="1 2" key="1">
    <citation type="journal article" date="2017" name="Nat. Commun.">
        <title>Genome assembly with in vitro proximity ligation data and whole-genome triplication in lettuce.</title>
        <authorList>
            <person name="Reyes-Chin-Wo S."/>
            <person name="Wang Z."/>
            <person name="Yang X."/>
            <person name="Kozik A."/>
            <person name="Arikit S."/>
            <person name="Song C."/>
            <person name="Xia L."/>
            <person name="Froenicke L."/>
            <person name="Lavelle D.O."/>
            <person name="Truco M.J."/>
            <person name="Xia R."/>
            <person name="Zhu S."/>
            <person name="Xu C."/>
            <person name="Xu H."/>
            <person name="Xu X."/>
            <person name="Cox K."/>
            <person name="Korf I."/>
            <person name="Meyers B.C."/>
            <person name="Michelmore R.W."/>
        </authorList>
    </citation>
    <scope>NUCLEOTIDE SEQUENCE [LARGE SCALE GENOMIC DNA]</scope>
    <source>
        <strain evidence="2">cv. Salinas</strain>
        <tissue evidence="1">Seedlings</tissue>
    </source>
</reference>
<accession>A0A9R1W3V8</accession>
<gene>
    <name evidence="1" type="ORF">LSAT_V11C300117520</name>
</gene>
<dbReference type="AlphaFoldDB" id="A0A9R1W3V8"/>
<sequence length="82" mass="9132">MTSVNRVWMAAGVAVANGHTDQGYKLKSLLLNSFRHGKKAFSSDLRPLSGLLRLNVGVGDWKTTQSDESLRQVMYFNCWGQS</sequence>
<dbReference type="InterPro" id="IPR022251">
    <property type="entry name" value="DUF3774_wound-induced"/>
</dbReference>
<evidence type="ECO:0000313" key="2">
    <source>
        <dbReference type="Proteomes" id="UP000235145"/>
    </source>
</evidence>
<dbReference type="Pfam" id="PF12609">
    <property type="entry name" value="DUF3774"/>
    <property type="match status" value="1"/>
</dbReference>
<dbReference type="Proteomes" id="UP000235145">
    <property type="component" value="Unassembled WGS sequence"/>
</dbReference>
<name>A0A9R1W3V8_LACSA</name>
<keyword evidence="2" id="KW-1185">Reference proteome</keyword>
<organism evidence="1 2">
    <name type="scientific">Lactuca sativa</name>
    <name type="common">Garden lettuce</name>
    <dbReference type="NCBI Taxonomy" id="4236"/>
    <lineage>
        <taxon>Eukaryota</taxon>
        <taxon>Viridiplantae</taxon>
        <taxon>Streptophyta</taxon>
        <taxon>Embryophyta</taxon>
        <taxon>Tracheophyta</taxon>
        <taxon>Spermatophyta</taxon>
        <taxon>Magnoliopsida</taxon>
        <taxon>eudicotyledons</taxon>
        <taxon>Gunneridae</taxon>
        <taxon>Pentapetalae</taxon>
        <taxon>asterids</taxon>
        <taxon>campanulids</taxon>
        <taxon>Asterales</taxon>
        <taxon>Asteraceae</taxon>
        <taxon>Cichorioideae</taxon>
        <taxon>Cichorieae</taxon>
        <taxon>Lactucinae</taxon>
        <taxon>Lactuca</taxon>
    </lineage>
</organism>
<proteinExistence type="predicted"/>
<protein>
    <submittedName>
        <fullName evidence="1">Uncharacterized protein</fullName>
    </submittedName>
</protein>
<evidence type="ECO:0000313" key="1">
    <source>
        <dbReference type="EMBL" id="KAJ0215681.1"/>
    </source>
</evidence>